<dbReference type="PANTHER" id="PTHR23515">
    <property type="entry name" value="HIGH-AFFINITY NITRATE TRANSPORTER 2.3"/>
    <property type="match status" value="1"/>
</dbReference>
<feature type="transmembrane region" description="Helical" evidence="8">
    <location>
        <begin position="239"/>
        <end position="257"/>
    </location>
</feature>
<dbReference type="InterPro" id="IPR035965">
    <property type="entry name" value="PAS-like_dom_sf"/>
</dbReference>
<feature type="transmembrane region" description="Helical" evidence="8">
    <location>
        <begin position="12"/>
        <end position="31"/>
    </location>
</feature>
<feature type="transmembrane region" description="Helical" evidence="8">
    <location>
        <begin position="97"/>
        <end position="118"/>
    </location>
</feature>
<protein>
    <submittedName>
        <fullName evidence="11">NNP family nitrate/nitrite transporter-like MFS transporter</fullName>
    </submittedName>
</protein>
<dbReference type="SUPFAM" id="SSF103473">
    <property type="entry name" value="MFS general substrate transporter"/>
    <property type="match status" value="1"/>
</dbReference>
<dbReference type="GO" id="GO:0042128">
    <property type="term" value="P:nitrate assimilation"/>
    <property type="evidence" value="ECO:0007669"/>
    <property type="project" value="UniProtKB-KW"/>
</dbReference>
<dbReference type="Pfam" id="PF07690">
    <property type="entry name" value="MFS_1"/>
    <property type="match status" value="1"/>
</dbReference>
<dbReference type="InterPro" id="IPR020846">
    <property type="entry name" value="MFS_dom"/>
</dbReference>
<evidence type="ECO:0000259" key="9">
    <source>
        <dbReference type="PROSITE" id="PS50112"/>
    </source>
</evidence>
<evidence type="ECO:0000256" key="7">
    <source>
        <dbReference type="ARBA" id="ARBA00023136"/>
    </source>
</evidence>
<feature type="domain" description="PAS" evidence="9">
    <location>
        <begin position="381"/>
        <end position="427"/>
    </location>
</feature>
<evidence type="ECO:0000259" key="10">
    <source>
        <dbReference type="PROSITE" id="PS50850"/>
    </source>
</evidence>
<feature type="transmembrane region" description="Helical" evidence="8">
    <location>
        <begin position="43"/>
        <end position="61"/>
    </location>
</feature>
<feature type="transmembrane region" description="Helical" evidence="8">
    <location>
        <begin position="203"/>
        <end position="224"/>
    </location>
</feature>
<comment type="similarity">
    <text evidence="2">Belongs to the major facilitator superfamily. Nitrate/nitrite porter (TC 2.A.1.8) family.</text>
</comment>
<feature type="transmembrane region" description="Helical" evidence="8">
    <location>
        <begin position="130"/>
        <end position="153"/>
    </location>
</feature>
<feature type="transmembrane region" description="Helical" evidence="8">
    <location>
        <begin position="292"/>
        <end position="312"/>
    </location>
</feature>
<dbReference type="InterPro" id="IPR036259">
    <property type="entry name" value="MFS_trans_sf"/>
</dbReference>
<evidence type="ECO:0000256" key="6">
    <source>
        <dbReference type="ARBA" id="ARBA00023063"/>
    </source>
</evidence>
<feature type="transmembrane region" description="Helical" evidence="8">
    <location>
        <begin position="324"/>
        <end position="349"/>
    </location>
</feature>
<dbReference type="PROSITE" id="PS50850">
    <property type="entry name" value="MFS"/>
    <property type="match status" value="1"/>
</dbReference>
<comment type="subcellular location">
    <subcellularLocation>
        <location evidence="1">Cell membrane</location>
        <topology evidence="1">Multi-pass membrane protein</topology>
    </subcellularLocation>
</comment>
<dbReference type="NCBIfam" id="TIGR00229">
    <property type="entry name" value="sensory_box"/>
    <property type="match status" value="1"/>
</dbReference>
<keyword evidence="12" id="KW-1185">Reference proteome</keyword>
<dbReference type="RefSeq" id="WP_307258473.1">
    <property type="nucleotide sequence ID" value="NZ_JAUSUC010000049.1"/>
</dbReference>
<evidence type="ECO:0000256" key="2">
    <source>
        <dbReference type="ARBA" id="ARBA00008432"/>
    </source>
</evidence>
<evidence type="ECO:0000256" key="5">
    <source>
        <dbReference type="ARBA" id="ARBA00022989"/>
    </source>
</evidence>
<dbReference type="GO" id="GO:0005886">
    <property type="term" value="C:plasma membrane"/>
    <property type="evidence" value="ECO:0007669"/>
    <property type="project" value="UniProtKB-SubCell"/>
</dbReference>
<dbReference type="PROSITE" id="PS50112">
    <property type="entry name" value="PAS"/>
    <property type="match status" value="1"/>
</dbReference>
<feature type="transmembrane region" description="Helical" evidence="8">
    <location>
        <begin position="159"/>
        <end position="178"/>
    </location>
</feature>
<feature type="transmembrane region" description="Helical" evidence="8">
    <location>
        <begin position="269"/>
        <end position="286"/>
    </location>
</feature>
<dbReference type="Gene3D" id="1.20.1250.20">
    <property type="entry name" value="MFS general substrate transporter like domains"/>
    <property type="match status" value="2"/>
</dbReference>
<keyword evidence="5 8" id="KW-1133">Transmembrane helix</keyword>
<dbReference type="Gene3D" id="3.30.450.20">
    <property type="entry name" value="PAS domain"/>
    <property type="match status" value="1"/>
</dbReference>
<feature type="domain" description="Major facilitator superfamily (MFS) profile" evidence="10">
    <location>
        <begin position="6"/>
        <end position="381"/>
    </location>
</feature>
<keyword evidence="6" id="KW-0534">Nitrate assimilation</keyword>
<dbReference type="CDD" id="cd17341">
    <property type="entry name" value="MFS_NRT2_like"/>
    <property type="match status" value="1"/>
</dbReference>
<keyword evidence="4 8" id="KW-0812">Transmembrane</keyword>
<dbReference type="InterPro" id="IPR000014">
    <property type="entry name" value="PAS"/>
</dbReference>
<dbReference type="InterPro" id="IPR011701">
    <property type="entry name" value="MFS"/>
</dbReference>
<feature type="transmembrane region" description="Helical" evidence="8">
    <location>
        <begin position="355"/>
        <end position="378"/>
    </location>
</feature>
<proteinExistence type="inferred from homology"/>
<organism evidence="11 12">
    <name type="scientific">Oikeobacillus pervagus</name>
    <dbReference type="NCBI Taxonomy" id="1325931"/>
    <lineage>
        <taxon>Bacteria</taxon>
        <taxon>Bacillati</taxon>
        <taxon>Bacillota</taxon>
        <taxon>Bacilli</taxon>
        <taxon>Bacillales</taxon>
        <taxon>Bacillaceae</taxon>
        <taxon>Oikeobacillus</taxon>
    </lineage>
</organism>
<gene>
    <name evidence="11" type="ORF">J2S13_002891</name>
</gene>
<dbReference type="Pfam" id="PF13426">
    <property type="entry name" value="PAS_9"/>
    <property type="match status" value="1"/>
</dbReference>
<accession>A0AAJ1T3A5</accession>
<dbReference type="AlphaFoldDB" id="A0AAJ1T3A5"/>
<evidence type="ECO:0000313" key="12">
    <source>
        <dbReference type="Proteomes" id="UP001237207"/>
    </source>
</evidence>
<evidence type="ECO:0000256" key="3">
    <source>
        <dbReference type="ARBA" id="ARBA00022448"/>
    </source>
</evidence>
<evidence type="ECO:0000256" key="1">
    <source>
        <dbReference type="ARBA" id="ARBA00004651"/>
    </source>
</evidence>
<feature type="transmembrane region" description="Helical" evidence="8">
    <location>
        <begin position="73"/>
        <end position="91"/>
    </location>
</feature>
<reference evidence="11" key="1">
    <citation type="submission" date="2023-07" db="EMBL/GenBank/DDBJ databases">
        <title>Genomic Encyclopedia of Type Strains, Phase IV (KMG-IV): sequencing the most valuable type-strain genomes for metagenomic binning, comparative biology and taxonomic classification.</title>
        <authorList>
            <person name="Goeker M."/>
        </authorList>
    </citation>
    <scope>NUCLEOTIDE SEQUENCE</scope>
    <source>
        <strain evidence="11">DSM 23947</strain>
    </source>
</reference>
<keyword evidence="7 8" id="KW-0472">Membrane</keyword>
<evidence type="ECO:0000256" key="8">
    <source>
        <dbReference type="SAM" id="Phobius"/>
    </source>
</evidence>
<keyword evidence="3" id="KW-0813">Transport</keyword>
<comment type="caution">
    <text evidence="11">The sequence shown here is derived from an EMBL/GenBank/DDBJ whole genome shotgun (WGS) entry which is preliminary data.</text>
</comment>
<dbReference type="SMART" id="SM00091">
    <property type="entry name" value="PAS"/>
    <property type="match status" value="1"/>
</dbReference>
<dbReference type="EMBL" id="JAUSUC010000049">
    <property type="protein sequence ID" value="MDQ0216432.1"/>
    <property type="molecule type" value="Genomic_DNA"/>
</dbReference>
<evidence type="ECO:0000256" key="4">
    <source>
        <dbReference type="ARBA" id="ARBA00022692"/>
    </source>
</evidence>
<dbReference type="Proteomes" id="UP001237207">
    <property type="component" value="Unassembled WGS sequence"/>
</dbReference>
<evidence type="ECO:0000313" key="11">
    <source>
        <dbReference type="EMBL" id="MDQ0216432.1"/>
    </source>
</evidence>
<dbReference type="SUPFAM" id="SSF55785">
    <property type="entry name" value="PYP-like sensor domain (PAS domain)"/>
    <property type="match status" value="1"/>
</dbReference>
<dbReference type="InterPro" id="IPR044772">
    <property type="entry name" value="NO3_transporter"/>
</dbReference>
<dbReference type="CDD" id="cd00130">
    <property type="entry name" value="PAS"/>
    <property type="match status" value="1"/>
</dbReference>
<dbReference type="GO" id="GO:0015112">
    <property type="term" value="F:nitrate transmembrane transporter activity"/>
    <property type="evidence" value="ECO:0007669"/>
    <property type="project" value="InterPro"/>
</dbReference>
<name>A0AAJ1T3A5_9BACI</name>
<sequence length="503" mass="55452">MKVQKLQLPLQTFSLIAGFMVWVIISSLMPFIKEDISLTPGQLSLVTAVPVILGSILRVPIGYWTNKYGARKIFSISFILLIFPVYFISIADSLTDLLIGGLFIGIGGAIFSVGVTSIPKYYPREKHGLVNGIYGAGNIGTAVTTFSAPVLAVKFGWQTTVQLLIILLIAFAVLNFFLGDKKEPKVNTPLMQQIKSVYKNPKLWFLSLFYFLTFGAFVAFTIYLPNFLVSHFELDKVDAGMRTAGFIVLATAMRPIGGWLGDKFNSFKILMIVFTCLTLSGLLLAFTPSLLLYTIGCLAIAFFAGIGNGTIFKLVPLYFSKQAGIVNGIVSAMGGLGGFFPPLILSILFNLTGHYAIGFMALSQVALASLIIVIMMYYQENLELAKNVINHTAEAILITDIEGKILNVNPAFTAITGYDSSEMIGQTPRVLQSGKHKKEFYQMMWDTIKVKGFWQGEIWNKKKTGELYLQWLTISAVKNEAGEVKNYVGMFSELSRDDKGHLA</sequence>